<dbReference type="GO" id="GO:0016020">
    <property type="term" value="C:membrane"/>
    <property type="evidence" value="ECO:0007669"/>
    <property type="project" value="UniProtKB-SubCell"/>
</dbReference>
<feature type="transmembrane region" description="Helical" evidence="6">
    <location>
        <begin position="27"/>
        <end position="54"/>
    </location>
</feature>
<evidence type="ECO:0000313" key="8">
    <source>
        <dbReference type="Proteomes" id="UP000323317"/>
    </source>
</evidence>
<evidence type="ECO:0000256" key="4">
    <source>
        <dbReference type="ARBA" id="ARBA00022989"/>
    </source>
</evidence>
<reference evidence="7 8" key="1">
    <citation type="submission" date="2019-08" db="EMBL/GenBank/DDBJ databases">
        <title>Bacillus genomes from the desert of Cuatro Cienegas, Coahuila.</title>
        <authorList>
            <person name="Olmedo-Alvarez G."/>
        </authorList>
    </citation>
    <scope>NUCLEOTIDE SEQUENCE [LARGE SCALE GENOMIC DNA]</scope>
    <source>
        <strain evidence="7 8">CH40_1T</strain>
    </source>
</reference>
<proteinExistence type="inferred from homology"/>
<keyword evidence="4 6" id="KW-1133">Transmembrane helix</keyword>
<organism evidence="7 8">
    <name type="scientific">Rossellomorea vietnamensis</name>
    <dbReference type="NCBI Taxonomy" id="218284"/>
    <lineage>
        <taxon>Bacteria</taxon>
        <taxon>Bacillati</taxon>
        <taxon>Bacillota</taxon>
        <taxon>Bacilli</taxon>
        <taxon>Bacillales</taxon>
        <taxon>Bacillaceae</taxon>
        <taxon>Rossellomorea</taxon>
    </lineage>
</organism>
<feature type="transmembrane region" description="Helical" evidence="6">
    <location>
        <begin position="181"/>
        <end position="205"/>
    </location>
</feature>
<comment type="subcellular location">
    <subcellularLocation>
        <location evidence="1">Membrane</location>
        <topology evidence="1">Multi-pass membrane protein</topology>
    </subcellularLocation>
</comment>
<keyword evidence="3 6" id="KW-0812">Transmembrane</keyword>
<dbReference type="PANTHER" id="PTHR13353">
    <property type="entry name" value="TRANSMEMBRANE PROTEIN 19"/>
    <property type="match status" value="1"/>
</dbReference>
<gene>
    <name evidence="7" type="ORF">FZC79_10145</name>
</gene>
<evidence type="ECO:0000256" key="5">
    <source>
        <dbReference type="ARBA" id="ARBA00023136"/>
    </source>
</evidence>
<dbReference type="PANTHER" id="PTHR13353:SF5">
    <property type="entry name" value="TRANSMEMBRANE PROTEIN 19"/>
    <property type="match status" value="1"/>
</dbReference>
<feature type="transmembrane region" description="Helical" evidence="6">
    <location>
        <begin position="241"/>
        <end position="261"/>
    </location>
</feature>
<protein>
    <submittedName>
        <fullName evidence="7">DUF92 domain-containing protein</fullName>
    </submittedName>
</protein>
<dbReference type="EMBL" id="VTEH01000006">
    <property type="protein sequence ID" value="TYR75525.1"/>
    <property type="molecule type" value="Genomic_DNA"/>
</dbReference>
<evidence type="ECO:0000256" key="3">
    <source>
        <dbReference type="ARBA" id="ARBA00022692"/>
    </source>
</evidence>
<comment type="caution">
    <text evidence="7">The sequence shown here is derived from an EMBL/GenBank/DDBJ whole genome shotgun (WGS) entry which is preliminary data.</text>
</comment>
<evidence type="ECO:0000256" key="1">
    <source>
        <dbReference type="ARBA" id="ARBA00004141"/>
    </source>
</evidence>
<dbReference type="InterPro" id="IPR002794">
    <property type="entry name" value="DUF92_TMEM19"/>
</dbReference>
<evidence type="ECO:0000313" key="7">
    <source>
        <dbReference type="EMBL" id="TYR75525.1"/>
    </source>
</evidence>
<comment type="similarity">
    <text evidence="2">Belongs to the TMEM19 family.</text>
</comment>
<keyword evidence="5 6" id="KW-0472">Membrane</keyword>
<evidence type="ECO:0000256" key="6">
    <source>
        <dbReference type="SAM" id="Phobius"/>
    </source>
</evidence>
<dbReference type="Pfam" id="PF01940">
    <property type="entry name" value="DUF92"/>
    <property type="match status" value="1"/>
</dbReference>
<dbReference type="AlphaFoldDB" id="A0A5D4KFL3"/>
<sequence length="262" mass="27781">MVNEAVLLLILAVSFLGWKTKNLSGSGAIAAFFTGITVVSAFGWRGLVVLGAFFGTSSLWSKFRSSAKAEIEKKLAKTSERDWQQVLANGGSALIFSLLYIITDDAIYMLGAISSLAAANADTWASEIGPLSKSDPISIRNLARVEKGSSGAVSLLGTLASLAGSLLIALVSILLFKEISIISAILITCAGFFGSLADTMLGAYLQIEYRCHRCGLVTESPEHCGVKAEGLKGFSFINNEFVNFSASFLAGFLTIMISNVIR</sequence>
<feature type="transmembrane region" description="Helical" evidence="6">
    <location>
        <begin position="152"/>
        <end position="175"/>
    </location>
</feature>
<name>A0A5D4KFL3_9BACI</name>
<evidence type="ECO:0000256" key="2">
    <source>
        <dbReference type="ARBA" id="ARBA00009012"/>
    </source>
</evidence>
<accession>A0A5D4KFL3</accession>
<dbReference type="Proteomes" id="UP000323317">
    <property type="component" value="Unassembled WGS sequence"/>
</dbReference>